<keyword evidence="1" id="KW-1133">Transmembrane helix</keyword>
<feature type="transmembrane region" description="Helical" evidence="1">
    <location>
        <begin position="28"/>
        <end position="57"/>
    </location>
</feature>
<evidence type="ECO:0000313" key="2">
    <source>
        <dbReference type="EMBL" id="MBE8726787.1"/>
    </source>
</evidence>
<name>A0ABR9TQ96_9FLAO</name>
<dbReference type="EMBL" id="PRDM01000004">
    <property type="protein sequence ID" value="MBE8726787.1"/>
    <property type="molecule type" value="Genomic_DNA"/>
</dbReference>
<feature type="transmembrane region" description="Helical" evidence="1">
    <location>
        <begin position="64"/>
        <end position="87"/>
    </location>
</feature>
<gene>
    <name evidence="2" type="ORF">C4F50_17865</name>
</gene>
<evidence type="ECO:0000313" key="3">
    <source>
        <dbReference type="Proteomes" id="UP000640614"/>
    </source>
</evidence>
<accession>A0ABR9TQ96</accession>
<proteinExistence type="predicted"/>
<reference evidence="2 3" key="1">
    <citation type="submission" date="2018-07" db="EMBL/GenBank/DDBJ databases">
        <title>Genome assembly of strain KB82.</title>
        <authorList>
            <person name="Kukolya J."/>
            <person name="Horvath B."/>
            <person name="Nagy I."/>
            <person name="Toth A."/>
        </authorList>
    </citation>
    <scope>NUCLEOTIDE SEQUENCE [LARGE SCALE GENOMIC DNA]</scope>
    <source>
        <strain evidence="2 3">Kb82</strain>
    </source>
</reference>
<keyword evidence="3" id="KW-1185">Reference proteome</keyword>
<protein>
    <submittedName>
        <fullName evidence="2">Uncharacterized protein</fullName>
    </submittedName>
</protein>
<organism evidence="2 3">
    <name type="scientific">Flavobacterium hungaricum</name>
    <dbReference type="NCBI Taxonomy" id="2082725"/>
    <lineage>
        <taxon>Bacteria</taxon>
        <taxon>Pseudomonadati</taxon>
        <taxon>Bacteroidota</taxon>
        <taxon>Flavobacteriia</taxon>
        <taxon>Flavobacteriales</taxon>
        <taxon>Flavobacteriaceae</taxon>
        <taxon>Flavobacterium</taxon>
    </lineage>
</organism>
<keyword evidence="1" id="KW-0472">Membrane</keyword>
<sequence>MSVITFVLFLLYYFVVKFSCFTPSVNNTVISITFVFFIYGAFLEIIQIPICILALFFKYRPPKIWFIFISMILFFIIKIAFFIYLLGAGV</sequence>
<evidence type="ECO:0000256" key="1">
    <source>
        <dbReference type="SAM" id="Phobius"/>
    </source>
</evidence>
<dbReference type="Proteomes" id="UP000640614">
    <property type="component" value="Unassembled WGS sequence"/>
</dbReference>
<keyword evidence="1" id="KW-0812">Transmembrane</keyword>
<comment type="caution">
    <text evidence="2">The sequence shown here is derived from an EMBL/GenBank/DDBJ whole genome shotgun (WGS) entry which is preliminary data.</text>
</comment>